<keyword evidence="2" id="KW-0547">Nucleotide-binding</keyword>
<dbReference type="PROSITE" id="PS51419">
    <property type="entry name" value="RAB"/>
    <property type="match status" value="1"/>
</dbReference>
<dbReference type="SMART" id="SM00173">
    <property type="entry name" value="RAS"/>
    <property type="match status" value="1"/>
</dbReference>
<dbReference type="GO" id="GO:0005525">
    <property type="term" value="F:GTP binding"/>
    <property type="evidence" value="ECO:0007669"/>
    <property type="project" value="UniProtKB-KW"/>
</dbReference>
<dbReference type="GO" id="GO:0007264">
    <property type="term" value="P:small GTPase-mediated signal transduction"/>
    <property type="evidence" value="ECO:0007669"/>
    <property type="project" value="InterPro"/>
</dbReference>
<evidence type="ECO:0000313" key="4">
    <source>
        <dbReference type="EMBL" id="CAF1406127.1"/>
    </source>
</evidence>
<sequence length="209" mass="22993">MMSSSSNHPVNGNHTNKTIKCVCVGDGCVGKTSMLMSYTTNTFSQSYVPTVFDNYSIIILISGEPYTLALFDTAGQSGYELMRAFSYTNTDVFLVCFSVMSPASFNNALKIWINEIHQTPSSRTTPFILVGTKSDLRTSIADVELLAKSKQKPITREQGERAAKEYGAYAYIECSALTQENLKQTFDSAILATLKSVSSKRARIFCCCS</sequence>
<dbReference type="GO" id="GO:0003924">
    <property type="term" value="F:GTPase activity"/>
    <property type="evidence" value="ECO:0007669"/>
    <property type="project" value="InterPro"/>
</dbReference>
<dbReference type="Pfam" id="PF00071">
    <property type="entry name" value="Ras"/>
    <property type="match status" value="1"/>
</dbReference>
<dbReference type="Gene3D" id="3.40.50.300">
    <property type="entry name" value="P-loop containing nucleotide triphosphate hydrolases"/>
    <property type="match status" value="1"/>
</dbReference>
<dbReference type="InterPro" id="IPR003578">
    <property type="entry name" value="Small_GTPase_Rho"/>
</dbReference>
<dbReference type="SMART" id="SM00174">
    <property type="entry name" value="RHO"/>
    <property type="match status" value="1"/>
</dbReference>
<organism evidence="4 6">
    <name type="scientific">Adineta steineri</name>
    <dbReference type="NCBI Taxonomy" id="433720"/>
    <lineage>
        <taxon>Eukaryota</taxon>
        <taxon>Metazoa</taxon>
        <taxon>Spiralia</taxon>
        <taxon>Gnathifera</taxon>
        <taxon>Rotifera</taxon>
        <taxon>Eurotatoria</taxon>
        <taxon>Bdelloidea</taxon>
        <taxon>Adinetida</taxon>
        <taxon>Adinetidae</taxon>
        <taxon>Adineta</taxon>
    </lineage>
</organism>
<dbReference type="NCBIfam" id="TIGR00231">
    <property type="entry name" value="small_GTP"/>
    <property type="match status" value="1"/>
</dbReference>
<evidence type="ECO:0000313" key="5">
    <source>
        <dbReference type="EMBL" id="CAF4048398.1"/>
    </source>
</evidence>
<dbReference type="PRINTS" id="PR00449">
    <property type="entry name" value="RASTRNSFRMNG"/>
</dbReference>
<comment type="caution">
    <text evidence="4">The sequence shown here is derived from an EMBL/GenBank/DDBJ whole genome shotgun (WGS) entry which is preliminary data.</text>
</comment>
<dbReference type="EMBL" id="CAJNOG010001078">
    <property type="protein sequence ID" value="CAF1406127.1"/>
    <property type="molecule type" value="Genomic_DNA"/>
</dbReference>
<dbReference type="InterPro" id="IPR005225">
    <property type="entry name" value="Small_GTP-bd"/>
</dbReference>
<evidence type="ECO:0000313" key="6">
    <source>
        <dbReference type="Proteomes" id="UP000663845"/>
    </source>
</evidence>
<evidence type="ECO:0000256" key="2">
    <source>
        <dbReference type="ARBA" id="ARBA00022741"/>
    </source>
</evidence>
<dbReference type="Proteomes" id="UP000663844">
    <property type="component" value="Unassembled WGS sequence"/>
</dbReference>
<dbReference type="EMBL" id="CAJOAZ010004195">
    <property type="protein sequence ID" value="CAF4048398.1"/>
    <property type="molecule type" value="Genomic_DNA"/>
</dbReference>
<dbReference type="InterPro" id="IPR001806">
    <property type="entry name" value="Small_GTPase"/>
</dbReference>
<dbReference type="SUPFAM" id="SSF52540">
    <property type="entry name" value="P-loop containing nucleoside triphosphate hydrolases"/>
    <property type="match status" value="1"/>
</dbReference>
<dbReference type="CDD" id="cd00157">
    <property type="entry name" value="Rho"/>
    <property type="match status" value="1"/>
</dbReference>
<keyword evidence="3" id="KW-0342">GTP-binding</keyword>
<dbReference type="PANTHER" id="PTHR24072">
    <property type="entry name" value="RHO FAMILY GTPASE"/>
    <property type="match status" value="1"/>
</dbReference>
<comment type="similarity">
    <text evidence="1">Belongs to the small GTPase superfamily. Rho family.</text>
</comment>
<dbReference type="PROSITE" id="PS51420">
    <property type="entry name" value="RHO"/>
    <property type="match status" value="1"/>
</dbReference>
<gene>
    <name evidence="4" type="ORF">JYZ213_LOCUS38074</name>
    <name evidence="5" type="ORF">OXD698_LOCUS32364</name>
</gene>
<protein>
    <submittedName>
        <fullName evidence="4">Uncharacterized protein</fullName>
    </submittedName>
</protein>
<dbReference type="InterPro" id="IPR027417">
    <property type="entry name" value="P-loop_NTPase"/>
</dbReference>
<dbReference type="PROSITE" id="PS51421">
    <property type="entry name" value="RAS"/>
    <property type="match status" value="1"/>
</dbReference>
<dbReference type="FunFam" id="3.40.50.300:FF:001179">
    <property type="entry name" value="Rho family GTPase"/>
    <property type="match status" value="1"/>
</dbReference>
<dbReference type="SMART" id="SM00175">
    <property type="entry name" value="RAB"/>
    <property type="match status" value="1"/>
</dbReference>
<dbReference type="AlphaFoldDB" id="A0A815LPZ3"/>
<proteinExistence type="inferred from homology"/>
<evidence type="ECO:0000256" key="1">
    <source>
        <dbReference type="ARBA" id="ARBA00010142"/>
    </source>
</evidence>
<evidence type="ECO:0000256" key="3">
    <source>
        <dbReference type="ARBA" id="ARBA00023134"/>
    </source>
</evidence>
<accession>A0A815LPZ3</accession>
<reference evidence="4" key="1">
    <citation type="submission" date="2021-02" db="EMBL/GenBank/DDBJ databases">
        <authorList>
            <person name="Nowell W R."/>
        </authorList>
    </citation>
    <scope>NUCLEOTIDE SEQUENCE</scope>
</reference>
<dbReference type="Proteomes" id="UP000663845">
    <property type="component" value="Unassembled WGS sequence"/>
</dbReference>
<name>A0A815LPZ3_9BILA</name>